<evidence type="ECO:0000259" key="5">
    <source>
        <dbReference type="SMART" id="SM00852"/>
    </source>
</evidence>
<sequence length="394" mass="42958">MKSYDESIQILKSVAPKWKAIERIALTNALGKILASDIIAQTPYPAYPTSSMDGYAIKFSNQNSKIKVINLAKAGDNDDINIGENECVKTLTGALVCDGADTIVPIENVKLSGEYIEITRPVSQGFAIREVGESYKESELLLSSRTKLGYCELALLAELGYSYINVLARPRVAILSTGSEVLDIGQTKEHKAQIYSSNSISISSLLKDMGCEPIIMPIIKDDKEAIKNALFNALNSADFIITTGGVSVGDFDFMKEIAREAKIIIDGVAIKPGRHIKVAKINDKFIFALPGFAYSAIVTCVLFFKEFIEQIFGVNTTNKFKAILKDDYIKRSPFEEFSAATITNENGTLLISTKSKKIGSSAIIGNLSNGAVLMRVPSHKDGLKASEVVEYIKI</sequence>
<dbReference type="GO" id="GO:0061599">
    <property type="term" value="F:molybdopterin molybdotransferase activity"/>
    <property type="evidence" value="ECO:0007669"/>
    <property type="project" value="UniProtKB-UniRule"/>
</dbReference>
<dbReference type="SMART" id="SM00852">
    <property type="entry name" value="MoCF_biosynth"/>
    <property type="match status" value="1"/>
</dbReference>
<dbReference type="PANTHER" id="PTHR10192">
    <property type="entry name" value="MOLYBDOPTERIN BIOSYNTHESIS PROTEIN"/>
    <property type="match status" value="1"/>
</dbReference>
<keyword evidence="6" id="KW-0378">Hydrolase</keyword>
<comment type="pathway">
    <text evidence="4">Cofactor biosynthesis; molybdopterin biosynthesis.</text>
</comment>
<dbReference type="CDD" id="cd00887">
    <property type="entry name" value="MoeA"/>
    <property type="match status" value="1"/>
</dbReference>
<dbReference type="UniPathway" id="UPA00344"/>
<dbReference type="RefSeq" id="WP_100590292.1">
    <property type="nucleotide sequence ID" value="NZ_CP015578.1"/>
</dbReference>
<keyword evidence="4" id="KW-0479">Metal-binding</keyword>
<dbReference type="GO" id="GO:0006777">
    <property type="term" value="P:Mo-molybdopterin cofactor biosynthetic process"/>
    <property type="evidence" value="ECO:0007669"/>
    <property type="project" value="UniProtKB-UniRule"/>
</dbReference>
<organism evidence="6 7">
    <name type="scientific">Campylobacter lanienae NCTC 13004</name>
    <dbReference type="NCBI Taxonomy" id="1031753"/>
    <lineage>
        <taxon>Bacteria</taxon>
        <taxon>Pseudomonadati</taxon>
        <taxon>Campylobacterota</taxon>
        <taxon>Epsilonproteobacteria</taxon>
        <taxon>Campylobacterales</taxon>
        <taxon>Campylobacteraceae</taxon>
        <taxon>Campylobacter</taxon>
    </lineage>
</organism>
<comment type="similarity">
    <text evidence="2 4">Belongs to the MoeA family.</text>
</comment>
<proteinExistence type="inferred from homology"/>
<dbReference type="Gene3D" id="3.40.980.10">
    <property type="entry name" value="MoaB/Mog-like domain"/>
    <property type="match status" value="1"/>
</dbReference>
<dbReference type="Pfam" id="PF03453">
    <property type="entry name" value="MoeA_N"/>
    <property type="match status" value="1"/>
</dbReference>
<evidence type="ECO:0000313" key="6">
    <source>
        <dbReference type="EMBL" id="ARQ96857.1"/>
    </source>
</evidence>
<dbReference type="GO" id="GO:0046872">
    <property type="term" value="F:metal ion binding"/>
    <property type="evidence" value="ECO:0007669"/>
    <property type="project" value="UniProtKB-UniRule"/>
</dbReference>
<dbReference type="InterPro" id="IPR036425">
    <property type="entry name" value="MoaB/Mog-like_dom_sf"/>
</dbReference>
<dbReference type="PANTHER" id="PTHR10192:SF5">
    <property type="entry name" value="GEPHYRIN"/>
    <property type="match status" value="1"/>
</dbReference>
<keyword evidence="4" id="KW-0501">Molybdenum cofactor biosynthesis</keyword>
<dbReference type="InterPro" id="IPR001453">
    <property type="entry name" value="MoaB/Mog_dom"/>
</dbReference>
<dbReference type="Proteomes" id="UP000202031">
    <property type="component" value="Chromosome"/>
</dbReference>
<keyword evidence="4" id="KW-0500">Molybdenum</keyword>
<dbReference type="EMBL" id="CP015578">
    <property type="protein sequence ID" value="ARQ96857.1"/>
    <property type="molecule type" value="Genomic_DNA"/>
</dbReference>
<accession>A0A1X9SKT8</accession>
<dbReference type="EC" id="2.10.1.1" evidence="4"/>
<protein>
    <recommendedName>
        <fullName evidence="4">Molybdopterin molybdenumtransferase</fullName>
        <ecNumber evidence="4">2.10.1.1</ecNumber>
    </recommendedName>
</protein>
<dbReference type="Pfam" id="PF00994">
    <property type="entry name" value="MoCF_biosynth"/>
    <property type="match status" value="1"/>
</dbReference>
<dbReference type="InterPro" id="IPR038987">
    <property type="entry name" value="MoeA-like"/>
</dbReference>
<comment type="function">
    <text evidence="1 4">Catalyzes the insertion of molybdate into adenylated molybdopterin with the concomitant release of AMP.</text>
</comment>
<evidence type="ECO:0000256" key="4">
    <source>
        <dbReference type="RuleBase" id="RU365090"/>
    </source>
</evidence>
<dbReference type="Gene3D" id="2.170.190.11">
    <property type="entry name" value="Molybdopterin biosynthesis moea protein, domain 3"/>
    <property type="match status" value="1"/>
</dbReference>
<dbReference type="AlphaFoldDB" id="A0A1X9SKT8"/>
<gene>
    <name evidence="6" type="primary">moeA2</name>
    <name evidence="6" type="ORF">CLAN_0073</name>
</gene>
<keyword evidence="4" id="KW-0460">Magnesium</keyword>
<comment type="cofactor">
    <cofactor evidence="4">
        <name>Mg(2+)</name>
        <dbReference type="ChEBI" id="CHEBI:18420"/>
    </cofactor>
</comment>
<feature type="domain" description="MoaB/Mog" evidence="5">
    <location>
        <begin position="173"/>
        <end position="310"/>
    </location>
</feature>
<evidence type="ECO:0000256" key="2">
    <source>
        <dbReference type="ARBA" id="ARBA00010763"/>
    </source>
</evidence>
<comment type="catalytic activity">
    <reaction evidence="3">
        <text>adenylyl-molybdopterin + molybdate = Mo-molybdopterin + AMP + H(+)</text>
        <dbReference type="Rhea" id="RHEA:35047"/>
        <dbReference type="ChEBI" id="CHEBI:15378"/>
        <dbReference type="ChEBI" id="CHEBI:36264"/>
        <dbReference type="ChEBI" id="CHEBI:62727"/>
        <dbReference type="ChEBI" id="CHEBI:71302"/>
        <dbReference type="ChEBI" id="CHEBI:456215"/>
        <dbReference type="EC" id="2.10.1.1"/>
    </reaction>
</comment>
<evidence type="ECO:0000313" key="7">
    <source>
        <dbReference type="Proteomes" id="UP000202031"/>
    </source>
</evidence>
<dbReference type="Gene3D" id="2.40.340.10">
    <property type="entry name" value="MoeA, C-terminal, domain IV"/>
    <property type="match status" value="1"/>
</dbReference>
<dbReference type="NCBIfam" id="TIGR00177">
    <property type="entry name" value="molyb_syn"/>
    <property type="match status" value="1"/>
</dbReference>
<dbReference type="GeneID" id="46920546"/>
<evidence type="ECO:0000256" key="3">
    <source>
        <dbReference type="ARBA" id="ARBA00047317"/>
    </source>
</evidence>
<dbReference type="KEGG" id="clx:CLAN_0073"/>
<dbReference type="SUPFAM" id="SSF63867">
    <property type="entry name" value="MoeA C-terminal domain-like"/>
    <property type="match status" value="1"/>
</dbReference>
<reference evidence="7" key="1">
    <citation type="journal article" date="2017" name="Genome Biol. Evol.">
        <title>Comparative Genomic Analysis Identifies a Campylobacter Clade Deficient in Selenium Metabolism.</title>
        <authorList>
            <person name="Miller W.G."/>
            <person name="Yee E."/>
            <person name="Lopes B.S."/>
            <person name="Chapman M.H."/>
            <person name="Huynh S."/>
            <person name="Bono J.L."/>
            <person name="Parker C.T."/>
            <person name="Strachan N.J.C."/>
            <person name="Forbes K.J."/>
        </authorList>
    </citation>
    <scope>NUCLEOTIDE SEQUENCE [LARGE SCALE GENOMIC DNA]</scope>
    <source>
        <strain evidence="7">NCTC 13004</strain>
    </source>
</reference>
<name>A0A1X9SKT8_9BACT</name>
<dbReference type="InterPro" id="IPR005110">
    <property type="entry name" value="MoeA_linker/N"/>
</dbReference>
<dbReference type="Gene3D" id="3.90.105.10">
    <property type="entry name" value="Molybdopterin biosynthesis moea protein, domain 2"/>
    <property type="match status" value="1"/>
</dbReference>
<dbReference type="InterPro" id="IPR036135">
    <property type="entry name" value="MoeA_linker/N_sf"/>
</dbReference>
<keyword evidence="4 6" id="KW-0808">Transferase</keyword>
<dbReference type="GO" id="GO:0016787">
    <property type="term" value="F:hydrolase activity"/>
    <property type="evidence" value="ECO:0007669"/>
    <property type="project" value="UniProtKB-KW"/>
</dbReference>
<dbReference type="InterPro" id="IPR036688">
    <property type="entry name" value="MoeA_C_domain_IV_sf"/>
</dbReference>
<evidence type="ECO:0000256" key="1">
    <source>
        <dbReference type="ARBA" id="ARBA00002901"/>
    </source>
</evidence>
<dbReference type="SUPFAM" id="SSF53218">
    <property type="entry name" value="Molybdenum cofactor biosynthesis proteins"/>
    <property type="match status" value="1"/>
</dbReference>
<dbReference type="SUPFAM" id="SSF63882">
    <property type="entry name" value="MoeA N-terminal region -like"/>
    <property type="match status" value="1"/>
</dbReference>
<dbReference type="GO" id="GO:0005829">
    <property type="term" value="C:cytosol"/>
    <property type="evidence" value="ECO:0007669"/>
    <property type="project" value="TreeGrafter"/>
</dbReference>